<evidence type="ECO:0000313" key="17">
    <source>
        <dbReference type="EMBL" id="TWT21113.1"/>
    </source>
</evidence>
<dbReference type="InterPro" id="IPR012910">
    <property type="entry name" value="Plug_dom"/>
</dbReference>
<evidence type="ECO:0000256" key="2">
    <source>
        <dbReference type="ARBA" id="ARBA00022448"/>
    </source>
</evidence>
<evidence type="ECO:0000256" key="5">
    <source>
        <dbReference type="ARBA" id="ARBA00022692"/>
    </source>
</evidence>
<feature type="domain" description="TonB-dependent receptor plug" evidence="16">
    <location>
        <begin position="62"/>
        <end position="172"/>
    </location>
</feature>
<organism evidence="17 18">
    <name type="scientific">Luteimonas marina</name>
    <dbReference type="NCBI Taxonomy" id="488485"/>
    <lineage>
        <taxon>Bacteria</taxon>
        <taxon>Pseudomonadati</taxon>
        <taxon>Pseudomonadota</taxon>
        <taxon>Gammaproteobacteria</taxon>
        <taxon>Lysobacterales</taxon>
        <taxon>Lysobacteraceae</taxon>
        <taxon>Luteimonas</taxon>
    </lineage>
</organism>
<gene>
    <name evidence="17" type="ORF">FQY83_07045</name>
</gene>
<dbReference type="PROSITE" id="PS52016">
    <property type="entry name" value="TONB_DEPENDENT_REC_3"/>
    <property type="match status" value="1"/>
</dbReference>
<dbReference type="Proteomes" id="UP000319980">
    <property type="component" value="Unassembled WGS sequence"/>
</dbReference>
<dbReference type="InterPro" id="IPR000531">
    <property type="entry name" value="Beta-barrel_TonB"/>
</dbReference>
<proteinExistence type="inferred from homology"/>
<feature type="domain" description="TonB-dependent receptor-like beta-barrel" evidence="15">
    <location>
        <begin position="278"/>
        <end position="735"/>
    </location>
</feature>
<keyword evidence="4" id="KW-0410">Iron transport</keyword>
<feature type="compositionally biased region" description="Basic and acidic residues" evidence="13">
    <location>
        <begin position="286"/>
        <end position="300"/>
    </location>
</feature>
<dbReference type="InterPro" id="IPR036942">
    <property type="entry name" value="Beta-barrel_TonB_sf"/>
</dbReference>
<evidence type="ECO:0000256" key="13">
    <source>
        <dbReference type="SAM" id="MobiDB-lite"/>
    </source>
</evidence>
<comment type="similarity">
    <text evidence="11 12">Belongs to the TonB-dependent receptor family.</text>
</comment>
<dbReference type="Pfam" id="PF00593">
    <property type="entry name" value="TonB_dep_Rec_b-barrel"/>
    <property type="match status" value="1"/>
</dbReference>
<dbReference type="GO" id="GO:0006826">
    <property type="term" value="P:iron ion transport"/>
    <property type="evidence" value="ECO:0007669"/>
    <property type="project" value="UniProtKB-KW"/>
</dbReference>
<keyword evidence="18" id="KW-1185">Reference proteome</keyword>
<keyword evidence="8 12" id="KW-0798">TonB box</keyword>
<keyword evidence="17" id="KW-0675">Receptor</keyword>
<keyword evidence="3 11" id="KW-1134">Transmembrane beta strand</keyword>
<keyword evidence="2 11" id="KW-0813">Transport</keyword>
<comment type="caution">
    <text evidence="17">The sequence shown here is derived from an EMBL/GenBank/DDBJ whole genome shotgun (WGS) entry which is preliminary data.</text>
</comment>
<dbReference type="PANTHER" id="PTHR32552:SF81">
    <property type="entry name" value="TONB-DEPENDENT OUTER MEMBRANE RECEPTOR"/>
    <property type="match status" value="1"/>
</dbReference>
<dbReference type="PANTHER" id="PTHR32552">
    <property type="entry name" value="FERRICHROME IRON RECEPTOR-RELATED"/>
    <property type="match status" value="1"/>
</dbReference>
<evidence type="ECO:0000256" key="1">
    <source>
        <dbReference type="ARBA" id="ARBA00004571"/>
    </source>
</evidence>
<reference evidence="17 18" key="1">
    <citation type="journal article" date="2008" name="Int. J. Syst. Evol. Microbiol.">
        <title>Luteimonas marina sp. nov., isolated from seawater.</title>
        <authorList>
            <person name="Baik K.S."/>
            <person name="Park S.C."/>
            <person name="Kim M.S."/>
            <person name="Kim E.M."/>
            <person name="Park C."/>
            <person name="Chun J."/>
            <person name="Seong C.N."/>
        </authorList>
    </citation>
    <scope>NUCLEOTIDE SEQUENCE [LARGE SCALE GENOMIC DNA]</scope>
    <source>
        <strain evidence="17 18">FR1330</strain>
    </source>
</reference>
<name>A0A5C5U3V8_9GAMM</name>
<dbReference type="Pfam" id="PF07715">
    <property type="entry name" value="Plug"/>
    <property type="match status" value="1"/>
</dbReference>
<feature type="region of interest" description="Disordered" evidence="13">
    <location>
        <begin position="269"/>
        <end position="300"/>
    </location>
</feature>
<dbReference type="OrthoDB" id="127311at2"/>
<feature type="signal peptide" evidence="14">
    <location>
        <begin position="1"/>
        <end position="23"/>
    </location>
</feature>
<accession>A0A5C5U3V8</accession>
<evidence type="ECO:0000256" key="3">
    <source>
        <dbReference type="ARBA" id="ARBA00022452"/>
    </source>
</evidence>
<keyword evidence="10 11" id="KW-0998">Cell outer membrane</keyword>
<keyword evidence="6" id="KW-0408">Iron</keyword>
<dbReference type="AlphaFoldDB" id="A0A5C5U3V8"/>
<evidence type="ECO:0000259" key="16">
    <source>
        <dbReference type="Pfam" id="PF07715"/>
    </source>
</evidence>
<keyword evidence="5 11" id="KW-0812">Transmembrane</keyword>
<protein>
    <submittedName>
        <fullName evidence="17">TonB-dependent receptor</fullName>
    </submittedName>
</protein>
<evidence type="ECO:0000259" key="15">
    <source>
        <dbReference type="Pfam" id="PF00593"/>
    </source>
</evidence>
<evidence type="ECO:0000256" key="8">
    <source>
        <dbReference type="ARBA" id="ARBA00023077"/>
    </source>
</evidence>
<dbReference type="Gene3D" id="2.40.170.20">
    <property type="entry name" value="TonB-dependent receptor, beta-barrel domain"/>
    <property type="match status" value="1"/>
</dbReference>
<evidence type="ECO:0000256" key="14">
    <source>
        <dbReference type="SAM" id="SignalP"/>
    </source>
</evidence>
<evidence type="ECO:0000256" key="4">
    <source>
        <dbReference type="ARBA" id="ARBA00022496"/>
    </source>
</evidence>
<comment type="subcellular location">
    <subcellularLocation>
        <location evidence="1 11">Cell outer membrane</location>
        <topology evidence="1 11">Multi-pass membrane protein</topology>
    </subcellularLocation>
</comment>
<evidence type="ECO:0000256" key="6">
    <source>
        <dbReference type="ARBA" id="ARBA00023004"/>
    </source>
</evidence>
<feature type="chain" id="PRO_5022805744" evidence="14">
    <location>
        <begin position="24"/>
        <end position="770"/>
    </location>
</feature>
<dbReference type="InterPro" id="IPR039426">
    <property type="entry name" value="TonB-dep_rcpt-like"/>
</dbReference>
<dbReference type="GO" id="GO:0009279">
    <property type="term" value="C:cell outer membrane"/>
    <property type="evidence" value="ECO:0007669"/>
    <property type="project" value="UniProtKB-SubCell"/>
</dbReference>
<evidence type="ECO:0000256" key="11">
    <source>
        <dbReference type="PROSITE-ProRule" id="PRU01360"/>
    </source>
</evidence>
<evidence type="ECO:0000256" key="9">
    <source>
        <dbReference type="ARBA" id="ARBA00023136"/>
    </source>
</evidence>
<sequence length="770" mass="83804">MGSRLIAAASMAALFALPVSALAQATAEAIEAEREQGEAPAPAMAQELDTVYVTATRRAEPLKDVPISITALSQDELDAKGIVGYEGMAHATPGVVLNRASANFNNFTARGIATNGYNANLQSTVAIYIDELPISANGNSTILDPSLYDVERIEFLRGPQGTLFGSGSLAGALRILTHAPDPNVFEGSVLADVGVTGSSSLRQRYNAMLNVPLVEDRLALRVVSFSRNEEGYVDNLGTGIDKSNELESWGGRATLLWEPTDRLSMQLRLSREESTPKDSSLINPDRGGDRDKRYSDRPDRFSGEMTNYNLTVGYQFDSVKLTSSSTWSDYEAYFNVDLAGTYNQAFAFALDAPGENRTFVQEMRLVSDTSGPFDWVLGGFYFKRERDVYFGYRSNEEYLAASGITGLPDEYYLKYHTFDVSKEQALFGQLTWRFTDDAWATFGLRYGSTEAQGFTREGGYSSDYLTLAYYCSFLGICGLPVTITPVAAAEGVKAKESGPSYRVSASWRPTPSLTTYAAVATGFRAPVVNARAGAVSAIDPDDLVIPYGADSDELVSYELGMKGRWMNGRLAANLALYHTDWNDIQVQANRVSDSVQFATNIGGAYSRGVEFELMAMPNSSWTFALNGSINRAKVDTLTAEEAAVSGAVMGARLSGPEYSGSLTVNYSFDWFRNSVGNASLAVVHVGDFPGSFPNVPGQPGVVSPTYDYTESYTLVNASLAAAFDRFTVGLYAENLFDDRSINYVHPEAFIDGRYGVVRPRTVGVRVGYRF</sequence>
<keyword evidence="14" id="KW-0732">Signal</keyword>
<keyword evidence="9 11" id="KW-0472">Membrane</keyword>
<dbReference type="EMBL" id="VOHK01000003">
    <property type="protein sequence ID" value="TWT21113.1"/>
    <property type="molecule type" value="Genomic_DNA"/>
</dbReference>
<dbReference type="SUPFAM" id="SSF56935">
    <property type="entry name" value="Porins"/>
    <property type="match status" value="1"/>
</dbReference>
<evidence type="ECO:0000256" key="7">
    <source>
        <dbReference type="ARBA" id="ARBA00023065"/>
    </source>
</evidence>
<keyword evidence="7" id="KW-0406">Ion transport</keyword>
<evidence type="ECO:0000256" key="10">
    <source>
        <dbReference type="ARBA" id="ARBA00023237"/>
    </source>
</evidence>
<evidence type="ECO:0000256" key="12">
    <source>
        <dbReference type="RuleBase" id="RU003357"/>
    </source>
</evidence>
<evidence type="ECO:0000313" key="18">
    <source>
        <dbReference type="Proteomes" id="UP000319980"/>
    </source>
</evidence>